<accession>A0A7C9NRP5</accession>
<comment type="caution">
    <text evidence="3">The sequence shown here is derived from an EMBL/GenBank/DDBJ whole genome shotgun (WGS) entry which is preliminary data.</text>
</comment>
<evidence type="ECO:0000259" key="2">
    <source>
        <dbReference type="Pfam" id="PF25148"/>
    </source>
</evidence>
<feature type="domain" description="DUF7824" evidence="2">
    <location>
        <begin position="674"/>
        <end position="768"/>
    </location>
</feature>
<evidence type="ECO:0000313" key="4">
    <source>
        <dbReference type="Proteomes" id="UP000479526"/>
    </source>
</evidence>
<sequence>MSLLAEISHLLTDRSITRLADRLVTLTEEERAELTGQLPGLVKKVRLPDEPLDATMLLLTGAGVITGPAAAVTWMTGRDVTRRWAAPIDVALVCRVVATRPPEWRRDVAVRLAQRIRRPGDRIAPLAVALLRASGVAPPEHDPLVAAWLSEPGVADDPLTPVLLPRIFDADGAGRALRDERLEPEPTHWLATAVRELPREQALDGCVSRFLRGGDPQDLRFFVRLHTILDPTPAESAPRVRDYLRLLPSAPGPVAELAAAQVRRALPLDHADLVEAVEALTFRPEAKLAAVGLRWTDQTIRATPEHAGDFVTALTMAYAHTSFDVRNRAAELTLKHAGLFMAHAEAFLGAIPELPAGLGAALATRFGGEVPVEDLLERKEFPPLPEPPEPEPFPEPSIVPSGLDEWIRLERWLAAFVAGIHADRAELRRELTPYVEQQSYYRQVDARRTSPDAWQTTLAAELVSPGSVPVLPPLGPERFWEGESYSTQVLAVTRGAEIAPPEQTYRGITISFGHPERGHYLDDDAPVRSIAITWTSDEGPSTAEARENGEQVPYRNGWVSLTGAPVDEAVARAAEMRWNRFHDDEERHADVGEAMPDFTLDGVYERMAELGVHPARIEAMRAGGPVPPPGDDEPCVAVTVMYFPARQRSFQPDPLPEAEEWRRQHLLPHPNMISPLHDFLLHRYAEILDALRAGTLPPVLLATPTWLRGHLDPAVLVDRLESCAAAGREPLEADLAQALLRLPRGDHPAEAARAAAIGSAAARQVAAWLAGEGMPDPECGATWPQTAEAGGGRLTPVLKATPTGVRLIDEVALRQPFEWTDDEKGGAMGAWPTMVPSHREVVAVNFLPFTLRTYWSPCVGQREVSRMVAADGLLGEATATIVAYLLGAEPSQTIPLVLRMAARGDLPAETMGRQLALLIRNTWLETRPVVTALTDLAEAGGHHEVWRMLRAMLPGLLGEGRRITVPQAELVAFATDVARWTGARGEIPVIAEFAKSRRTIRFVHECKRLHAQLTGTSVPSTGAGSDPTGTTSTGLGC</sequence>
<protein>
    <recommendedName>
        <fullName evidence="2">DUF7824 domain-containing protein</fullName>
    </recommendedName>
</protein>
<name>A0A7C9NRP5_9ACTN</name>
<dbReference type="RefSeq" id="WP_161482831.1">
    <property type="nucleotide sequence ID" value="NZ_WXEW01000009.1"/>
</dbReference>
<gene>
    <name evidence="3" type="ORF">GT755_29455</name>
</gene>
<dbReference type="EMBL" id="WXEW01000009">
    <property type="protein sequence ID" value="NAS25796.1"/>
    <property type="molecule type" value="Genomic_DNA"/>
</dbReference>
<feature type="region of interest" description="Disordered" evidence="1">
    <location>
        <begin position="1015"/>
        <end position="1037"/>
    </location>
</feature>
<dbReference type="Pfam" id="PF25148">
    <property type="entry name" value="DUF7824"/>
    <property type="match status" value="1"/>
</dbReference>
<keyword evidence="4" id="KW-1185">Reference proteome</keyword>
<reference evidence="3 4" key="1">
    <citation type="submission" date="2020-01" db="EMBL/GenBank/DDBJ databases">
        <title>Herbidospora sp. NEAU-GS84 nov., a novel actinomycete isolated from soil.</title>
        <authorList>
            <person name="Han L."/>
        </authorList>
    </citation>
    <scope>NUCLEOTIDE SEQUENCE [LARGE SCALE GENOMIC DNA]</scope>
    <source>
        <strain evidence="3 4">NEAU-GS84</strain>
    </source>
</reference>
<proteinExistence type="predicted"/>
<dbReference type="InterPro" id="IPR056726">
    <property type="entry name" value="DUF7824"/>
</dbReference>
<evidence type="ECO:0000313" key="3">
    <source>
        <dbReference type="EMBL" id="NAS25796.1"/>
    </source>
</evidence>
<evidence type="ECO:0000256" key="1">
    <source>
        <dbReference type="SAM" id="MobiDB-lite"/>
    </source>
</evidence>
<dbReference type="AlphaFoldDB" id="A0A7C9NRP5"/>
<dbReference type="Proteomes" id="UP000479526">
    <property type="component" value="Unassembled WGS sequence"/>
</dbReference>
<organism evidence="3 4">
    <name type="scientific">Herbidospora solisilvae</name>
    <dbReference type="NCBI Taxonomy" id="2696284"/>
    <lineage>
        <taxon>Bacteria</taxon>
        <taxon>Bacillati</taxon>
        <taxon>Actinomycetota</taxon>
        <taxon>Actinomycetes</taxon>
        <taxon>Streptosporangiales</taxon>
        <taxon>Streptosporangiaceae</taxon>
        <taxon>Herbidospora</taxon>
    </lineage>
</organism>